<organism evidence="3 4">
    <name type="scientific">Nocardia rhizosphaerihabitans</name>
    <dbReference type="NCBI Taxonomy" id="1691570"/>
    <lineage>
        <taxon>Bacteria</taxon>
        <taxon>Bacillati</taxon>
        <taxon>Actinomycetota</taxon>
        <taxon>Actinomycetes</taxon>
        <taxon>Mycobacteriales</taxon>
        <taxon>Nocardiaceae</taxon>
        <taxon>Nocardia</taxon>
    </lineage>
</organism>
<name>A0ABQ2L0J2_9NOCA</name>
<dbReference type="EMBL" id="BMNE01000010">
    <property type="protein sequence ID" value="GGN97150.1"/>
    <property type="molecule type" value="Genomic_DNA"/>
</dbReference>
<accession>A0ABQ2L0J2</accession>
<protein>
    <submittedName>
        <fullName evidence="3">Uncharacterized protein</fullName>
    </submittedName>
</protein>
<proteinExistence type="predicted"/>
<keyword evidence="4" id="KW-1185">Reference proteome</keyword>
<gene>
    <name evidence="3" type="ORF">GCM10011610_62890</name>
</gene>
<evidence type="ECO:0000313" key="3">
    <source>
        <dbReference type="EMBL" id="GGN97150.1"/>
    </source>
</evidence>
<feature type="transmembrane region" description="Helical" evidence="2">
    <location>
        <begin position="25"/>
        <end position="48"/>
    </location>
</feature>
<dbReference type="InterPro" id="IPR025333">
    <property type="entry name" value="DUF4239"/>
</dbReference>
<reference evidence="4" key="1">
    <citation type="journal article" date="2019" name="Int. J. Syst. Evol. Microbiol.">
        <title>The Global Catalogue of Microorganisms (GCM) 10K type strain sequencing project: providing services to taxonomists for standard genome sequencing and annotation.</title>
        <authorList>
            <consortium name="The Broad Institute Genomics Platform"/>
            <consortium name="The Broad Institute Genome Sequencing Center for Infectious Disease"/>
            <person name="Wu L."/>
            <person name="Ma J."/>
        </authorList>
    </citation>
    <scope>NUCLEOTIDE SEQUENCE [LARGE SCALE GENOMIC DNA]</scope>
    <source>
        <strain evidence="4">CGMCC 4.7329</strain>
    </source>
</reference>
<dbReference type="Pfam" id="PF14023">
    <property type="entry name" value="Bestrophin-like"/>
    <property type="match status" value="1"/>
</dbReference>
<evidence type="ECO:0000256" key="1">
    <source>
        <dbReference type="SAM" id="MobiDB-lite"/>
    </source>
</evidence>
<dbReference type="RefSeq" id="WP_189034101.1">
    <property type="nucleotide sequence ID" value="NZ_BMNE01000010.1"/>
</dbReference>
<evidence type="ECO:0000313" key="4">
    <source>
        <dbReference type="Proteomes" id="UP000658127"/>
    </source>
</evidence>
<feature type="region of interest" description="Disordered" evidence="1">
    <location>
        <begin position="110"/>
        <end position="129"/>
    </location>
</feature>
<sequence length="129" mass="13927">MTAILLSRQTVQRAFGPEPGWNETVTTVLTVGGVFYGLLLGLIAAATYESYDAAQSRVADEAAAVGTLYHEVSACPEPYRDCCATTIVHAATIDQFARFDAKRLHHRAGPLNSGCDPNRRNMRPVTGDT</sequence>
<keyword evidence="2" id="KW-1133">Transmembrane helix</keyword>
<comment type="caution">
    <text evidence="3">The sequence shown here is derived from an EMBL/GenBank/DDBJ whole genome shotgun (WGS) entry which is preliminary data.</text>
</comment>
<dbReference type="Proteomes" id="UP000658127">
    <property type="component" value="Unassembled WGS sequence"/>
</dbReference>
<keyword evidence="2" id="KW-0812">Transmembrane</keyword>
<evidence type="ECO:0000256" key="2">
    <source>
        <dbReference type="SAM" id="Phobius"/>
    </source>
</evidence>
<keyword evidence="2" id="KW-0472">Membrane</keyword>